<dbReference type="InterPro" id="IPR019734">
    <property type="entry name" value="TPR_rpt"/>
</dbReference>
<gene>
    <name evidence="3" type="ORF">PFL603g_00714</name>
</gene>
<sequence>MLSDFLKLSSSLCSLVDVDPALAVQQAREINLDRLDRVNWMSLRAATLVNAGASLKRQDAIDEGVELYRELHDLYPTADVTYNLANGLVEAANCGSADSEWVDHQEHTRAHRAEARRHYWRVVQDVDADLELRTQAWTNIANLFAKTYRLSEAHDARLSALSVDPTNGVAAFCAALDLMWLFKRGGCSELTHMEAVTLARLALRNKERIVQYAGSRVAAKIEALAGELSDPPSRPEHIDPFIKWVERERLTLAPTVELVDPFLGKLDWLTLPGILERDPEMGCSPPPLFAMFNMLKSDFLLARDLAWRARAGSAWAKTGQFADTLDYAMYGPDTSALILAHRTALDLLDKVAVTANHYFELGLAPNRVSFGRLWRDSADKKTGNPLTKKVEELIRAGVYAMYGLAELAEDYDGSDGILRSQKDLRNAGTHRFVVLHDFGDPSRARQAPEVEHLKHADFVDEALSALRVARSAIQMLTLAISQHEEILQAQMDGLIGTLNVPDHHWVRGDDEE</sequence>
<evidence type="ECO:0000313" key="3">
    <source>
        <dbReference type="EMBL" id="KWV83924.1"/>
    </source>
</evidence>
<dbReference type="Proteomes" id="UP000063434">
    <property type="component" value="Unassembled WGS sequence"/>
</dbReference>
<protein>
    <recommendedName>
        <fullName evidence="2">LA2681-like HEPN domain-containing protein</fullName>
    </recommendedName>
</protein>
<organism evidence="3 4">
    <name type="scientific">Pseudomonas fluorescens</name>
    <dbReference type="NCBI Taxonomy" id="294"/>
    <lineage>
        <taxon>Bacteria</taxon>
        <taxon>Pseudomonadati</taxon>
        <taxon>Pseudomonadota</taxon>
        <taxon>Gammaproteobacteria</taxon>
        <taxon>Pseudomonadales</taxon>
        <taxon>Pseudomonadaceae</taxon>
        <taxon>Pseudomonas</taxon>
    </lineage>
</organism>
<feature type="domain" description="LA2681-like HEPN" evidence="2">
    <location>
        <begin position="285"/>
        <end position="481"/>
    </location>
</feature>
<dbReference type="Gene3D" id="1.25.40.10">
    <property type="entry name" value="Tetratricopeptide repeat domain"/>
    <property type="match status" value="1"/>
</dbReference>
<evidence type="ECO:0000256" key="1">
    <source>
        <dbReference type="PROSITE-ProRule" id="PRU00339"/>
    </source>
</evidence>
<reference evidence="3 4" key="1">
    <citation type="submission" date="2015-05" db="EMBL/GenBank/DDBJ databases">
        <title>A genomic and transcriptomic approach to investigate the blue pigment phenotype in Pseudomonas fluorescens.</title>
        <authorList>
            <person name="Andreani N.A."/>
            <person name="Cardazzo B."/>
        </authorList>
    </citation>
    <scope>NUCLEOTIDE SEQUENCE [LARGE SCALE GENOMIC DNA]</scope>
    <source>
        <strain evidence="3 4">Ps_40</strain>
    </source>
</reference>
<dbReference type="SUPFAM" id="SSF48452">
    <property type="entry name" value="TPR-like"/>
    <property type="match status" value="1"/>
</dbReference>
<dbReference type="PATRIC" id="fig|294.195.peg.761"/>
<dbReference type="EMBL" id="LCYC01000007">
    <property type="protein sequence ID" value="KWV83924.1"/>
    <property type="molecule type" value="Genomic_DNA"/>
</dbReference>
<dbReference type="PROSITE" id="PS50005">
    <property type="entry name" value="TPR"/>
    <property type="match status" value="1"/>
</dbReference>
<evidence type="ECO:0000259" key="2">
    <source>
        <dbReference type="Pfam" id="PF18733"/>
    </source>
</evidence>
<dbReference type="Pfam" id="PF18733">
    <property type="entry name" value="HEPN_LA2681"/>
    <property type="match status" value="1"/>
</dbReference>
<comment type="caution">
    <text evidence="3">The sequence shown here is derived from an EMBL/GenBank/DDBJ whole genome shotgun (WGS) entry which is preliminary data.</text>
</comment>
<dbReference type="RefSeq" id="WP_056789518.1">
    <property type="nucleotide sequence ID" value="NZ_LCYC01000007.1"/>
</dbReference>
<evidence type="ECO:0000313" key="4">
    <source>
        <dbReference type="Proteomes" id="UP000063434"/>
    </source>
</evidence>
<proteinExistence type="predicted"/>
<accession>A0A120G5D3</accession>
<feature type="repeat" description="TPR" evidence="1">
    <location>
        <begin position="134"/>
        <end position="167"/>
    </location>
</feature>
<keyword evidence="1" id="KW-0802">TPR repeat</keyword>
<name>A0A120G5D3_PSEFL</name>
<dbReference type="AlphaFoldDB" id="A0A120G5D3"/>
<dbReference type="InterPro" id="IPR011990">
    <property type="entry name" value="TPR-like_helical_dom_sf"/>
</dbReference>
<dbReference type="InterPro" id="IPR040826">
    <property type="entry name" value="HEPN_LA2681"/>
</dbReference>